<accession>A0A391NN44</accession>
<dbReference type="AlphaFoldDB" id="A0A391NN44"/>
<proteinExistence type="predicted"/>
<protein>
    <submittedName>
        <fullName evidence="1">Uncharacterized protein</fullName>
    </submittedName>
</protein>
<feature type="non-terminal residue" evidence="1">
    <location>
        <position position="1"/>
    </location>
</feature>
<sequence length="55" mass="6048">AILWTTKGCFAGFNVCNMDAFSRQCSEAGLTVVQSDKVPRWSDKTACRAGRPHND</sequence>
<keyword evidence="2" id="KW-1185">Reference proteome</keyword>
<reference evidence="1 2" key="1">
    <citation type="journal article" date="2018" name="PLoS ONE">
        <title>The draft genome of Kipferlia bialata reveals reductive genome evolution in fornicate parasites.</title>
        <authorList>
            <person name="Tanifuji G."/>
            <person name="Takabayashi S."/>
            <person name="Kume K."/>
            <person name="Takagi M."/>
            <person name="Nakayama T."/>
            <person name="Kamikawa R."/>
            <person name="Inagaki Y."/>
            <person name="Hashimoto T."/>
        </authorList>
    </citation>
    <scope>NUCLEOTIDE SEQUENCE [LARGE SCALE GENOMIC DNA]</scope>
    <source>
        <strain evidence="1">NY0173</strain>
    </source>
</reference>
<evidence type="ECO:0000313" key="1">
    <source>
        <dbReference type="EMBL" id="GCA63181.1"/>
    </source>
</evidence>
<dbReference type="Proteomes" id="UP000265618">
    <property type="component" value="Unassembled WGS sequence"/>
</dbReference>
<dbReference type="EMBL" id="BDIP01002555">
    <property type="protein sequence ID" value="GCA63181.1"/>
    <property type="molecule type" value="Genomic_DNA"/>
</dbReference>
<gene>
    <name evidence="1" type="ORF">KIPB_008335</name>
</gene>
<comment type="caution">
    <text evidence="1">The sequence shown here is derived from an EMBL/GenBank/DDBJ whole genome shotgun (WGS) entry which is preliminary data.</text>
</comment>
<name>A0A391NN44_9EUKA</name>
<organism evidence="1 2">
    <name type="scientific">Kipferlia bialata</name>
    <dbReference type="NCBI Taxonomy" id="797122"/>
    <lineage>
        <taxon>Eukaryota</taxon>
        <taxon>Metamonada</taxon>
        <taxon>Carpediemonas-like organisms</taxon>
        <taxon>Kipferlia</taxon>
    </lineage>
</organism>
<evidence type="ECO:0000313" key="2">
    <source>
        <dbReference type="Proteomes" id="UP000265618"/>
    </source>
</evidence>